<accession>A0A0D7A8K5</accession>
<dbReference type="InterPro" id="IPR008476">
    <property type="entry name" value="PBDC1_metazoa/fungi"/>
</dbReference>
<proteinExistence type="predicted"/>
<sequence length="174" mass="20604">MTAPQKFDAANAQNLAEVSYSIRRFAVKAVEHAQTYWKLMEVIPPREMKFTQYDDEIFEHLMKDFPEYAEPPYEKLAKLDEDWMKTKDSKDRWRKFVQAYEKKIKDYNFGCLIRTNAHEEYTERNTIFIVRTQFYAIEIARNRLGLNDHIHEVAKAEKAKEDAEKAKAKASTKA</sequence>
<dbReference type="InterPro" id="IPR021148">
    <property type="entry name" value="Polysacc_synth_dom"/>
</dbReference>
<dbReference type="EMBL" id="KN881952">
    <property type="protein sequence ID" value="KIY47312.1"/>
    <property type="molecule type" value="Genomic_DNA"/>
</dbReference>
<dbReference type="Gene3D" id="1.10.3560.10">
    <property type="entry name" value="yst0336 like domain"/>
    <property type="match status" value="1"/>
</dbReference>
<reference evidence="3 4" key="1">
    <citation type="journal article" date="2015" name="Fungal Genet. Biol.">
        <title>Evolution of novel wood decay mechanisms in Agaricales revealed by the genome sequences of Fistulina hepatica and Cylindrobasidium torrendii.</title>
        <authorList>
            <person name="Floudas D."/>
            <person name="Held B.W."/>
            <person name="Riley R."/>
            <person name="Nagy L.G."/>
            <person name="Koehler G."/>
            <person name="Ransdell A.S."/>
            <person name="Younus H."/>
            <person name="Chow J."/>
            <person name="Chiniquy J."/>
            <person name="Lipzen A."/>
            <person name="Tritt A."/>
            <person name="Sun H."/>
            <person name="Haridas S."/>
            <person name="LaButti K."/>
            <person name="Ohm R.A."/>
            <person name="Kues U."/>
            <person name="Blanchette R.A."/>
            <person name="Grigoriev I.V."/>
            <person name="Minto R.E."/>
            <person name="Hibbett D.S."/>
        </authorList>
    </citation>
    <scope>NUCLEOTIDE SEQUENCE [LARGE SCALE GENOMIC DNA]</scope>
    <source>
        <strain evidence="3 4">ATCC 64428</strain>
    </source>
</reference>
<dbReference type="PANTHER" id="PTHR13410">
    <property type="entry name" value="PROTEIN PBDC1"/>
    <property type="match status" value="1"/>
</dbReference>
<keyword evidence="1" id="KW-0175">Coiled coil</keyword>
<name>A0A0D7A8K5_9AGAR</name>
<protein>
    <submittedName>
        <fullName evidence="3">DUF757-domain-containing protein</fullName>
    </submittedName>
</protein>
<evidence type="ECO:0000259" key="2">
    <source>
        <dbReference type="Pfam" id="PF04669"/>
    </source>
</evidence>
<dbReference type="OrthoDB" id="10248897at2759"/>
<dbReference type="PANTHER" id="PTHR13410:SF9">
    <property type="entry name" value="PROTEIN PBDC1"/>
    <property type="match status" value="1"/>
</dbReference>
<dbReference type="InterPro" id="IPR023139">
    <property type="entry name" value="PBDC1-like_dom_sf"/>
</dbReference>
<organism evidence="3 4">
    <name type="scientific">Fistulina hepatica ATCC 64428</name>
    <dbReference type="NCBI Taxonomy" id="1128425"/>
    <lineage>
        <taxon>Eukaryota</taxon>
        <taxon>Fungi</taxon>
        <taxon>Dikarya</taxon>
        <taxon>Basidiomycota</taxon>
        <taxon>Agaricomycotina</taxon>
        <taxon>Agaricomycetes</taxon>
        <taxon>Agaricomycetidae</taxon>
        <taxon>Agaricales</taxon>
        <taxon>Fistulinaceae</taxon>
        <taxon>Fistulina</taxon>
    </lineage>
</organism>
<feature type="domain" description="Polysaccharide biosynthesis" evidence="2">
    <location>
        <begin position="24"/>
        <end position="151"/>
    </location>
</feature>
<evidence type="ECO:0000256" key="1">
    <source>
        <dbReference type="SAM" id="Coils"/>
    </source>
</evidence>
<dbReference type="Proteomes" id="UP000054144">
    <property type="component" value="Unassembled WGS sequence"/>
</dbReference>
<feature type="coiled-coil region" evidence="1">
    <location>
        <begin position="146"/>
        <end position="173"/>
    </location>
</feature>
<dbReference type="GO" id="GO:0005737">
    <property type="term" value="C:cytoplasm"/>
    <property type="evidence" value="ECO:0007669"/>
    <property type="project" value="TreeGrafter"/>
</dbReference>
<dbReference type="AlphaFoldDB" id="A0A0D7A8K5"/>
<gene>
    <name evidence="3" type="ORF">FISHEDRAFT_45591</name>
</gene>
<dbReference type="Pfam" id="PF04669">
    <property type="entry name" value="PBDC1"/>
    <property type="match status" value="1"/>
</dbReference>
<evidence type="ECO:0000313" key="3">
    <source>
        <dbReference type="EMBL" id="KIY47312.1"/>
    </source>
</evidence>
<evidence type="ECO:0000313" key="4">
    <source>
        <dbReference type="Proteomes" id="UP000054144"/>
    </source>
</evidence>
<keyword evidence="4" id="KW-1185">Reference proteome</keyword>